<feature type="chain" id="PRO_5005553355" evidence="1">
    <location>
        <begin position="21"/>
        <end position="113"/>
    </location>
</feature>
<comment type="caution">
    <text evidence="2">The sequence shown here is derived from an EMBL/GenBank/DDBJ whole genome shotgun (WGS) entry which is preliminary data.</text>
</comment>
<dbReference type="RefSeq" id="XP_015407637.1">
    <property type="nucleotide sequence ID" value="XM_015550452.1"/>
</dbReference>
<accession>A0A0L1J4P6</accession>
<reference evidence="2 3" key="1">
    <citation type="submission" date="2014-06" db="EMBL/GenBank/DDBJ databases">
        <title>The Genome of the Aflatoxigenic Filamentous Fungus Aspergillus nomius.</title>
        <authorList>
            <person name="Moore M.G."/>
            <person name="Shannon B.M."/>
            <person name="Brian M.M."/>
        </authorList>
    </citation>
    <scope>NUCLEOTIDE SEQUENCE [LARGE SCALE GENOMIC DNA]</scope>
    <source>
        <strain evidence="2 3">NRRL 13137</strain>
    </source>
</reference>
<evidence type="ECO:0000256" key="1">
    <source>
        <dbReference type="SAM" id="SignalP"/>
    </source>
</evidence>
<organism evidence="2 3">
    <name type="scientific">Aspergillus nomiae NRRL (strain ATCC 15546 / NRRL 13137 / CBS 260.88 / M93)</name>
    <dbReference type="NCBI Taxonomy" id="1509407"/>
    <lineage>
        <taxon>Eukaryota</taxon>
        <taxon>Fungi</taxon>
        <taxon>Dikarya</taxon>
        <taxon>Ascomycota</taxon>
        <taxon>Pezizomycotina</taxon>
        <taxon>Eurotiomycetes</taxon>
        <taxon>Eurotiomycetidae</taxon>
        <taxon>Eurotiales</taxon>
        <taxon>Aspergillaceae</taxon>
        <taxon>Aspergillus</taxon>
        <taxon>Aspergillus subgen. Circumdati</taxon>
    </lineage>
</organism>
<dbReference type="GeneID" id="26806999"/>
<dbReference type="Proteomes" id="UP000037505">
    <property type="component" value="Unassembled WGS sequence"/>
</dbReference>
<proteinExistence type="predicted"/>
<dbReference type="EMBL" id="JNOM01000105">
    <property type="protein sequence ID" value="KNG86714.1"/>
    <property type="molecule type" value="Genomic_DNA"/>
</dbReference>
<keyword evidence="3" id="KW-1185">Reference proteome</keyword>
<name>A0A0L1J4P6_ASPN3</name>
<evidence type="ECO:0000313" key="2">
    <source>
        <dbReference type="EMBL" id="KNG86714.1"/>
    </source>
</evidence>
<sequence>MRVSLPTILSSVLCTVLVSSQEINPNLDTYTTKCVKNYGIPPPGAESIPGSFSNTDCANDAGARGAVEVAVNKLKIDFVYGVTRQVVAGTNYVVFVVSNGPYVREQGIPAMLI</sequence>
<dbReference type="OrthoDB" id="4499677at2759"/>
<gene>
    <name evidence="2" type="ORF">ANOM_005195</name>
</gene>
<feature type="signal peptide" evidence="1">
    <location>
        <begin position="1"/>
        <end position="20"/>
    </location>
</feature>
<protein>
    <submittedName>
        <fullName evidence="2">Uncharacterized protein</fullName>
    </submittedName>
</protein>
<dbReference type="SUPFAM" id="SSF54403">
    <property type="entry name" value="Cystatin/monellin"/>
    <property type="match status" value="1"/>
</dbReference>
<dbReference type="AlphaFoldDB" id="A0A0L1J4P6"/>
<keyword evidence="1" id="KW-0732">Signal</keyword>
<dbReference type="InterPro" id="IPR046350">
    <property type="entry name" value="Cystatin_sf"/>
</dbReference>
<evidence type="ECO:0000313" key="3">
    <source>
        <dbReference type="Proteomes" id="UP000037505"/>
    </source>
</evidence>